<reference evidence="7 8" key="1">
    <citation type="submission" date="2021-01" db="EMBL/GenBank/DDBJ databases">
        <title>Cercospora kikuchii MAFF 305040 whole genome shotgun sequence.</title>
        <authorList>
            <person name="Kashiwa T."/>
            <person name="Suzuki T."/>
        </authorList>
    </citation>
    <scope>NUCLEOTIDE SEQUENCE [LARGE SCALE GENOMIC DNA]</scope>
    <source>
        <strain evidence="7 8">MAFF 305040</strain>
    </source>
</reference>
<evidence type="ECO:0000256" key="1">
    <source>
        <dbReference type="ARBA" id="ARBA00004141"/>
    </source>
</evidence>
<evidence type="ECO:0000256" key="6">
    <source>
        <dbReference type="SAM" id="Phobius"/>
    </source>
</evidence>
<feature type="compositionally biased region" description="Basic residues" evidence="5">
    <location>
        <begin position="659"/>
        <end position="672"/>
    </location>
</feature>
<dbReference type="GO" id="GO:0046873">
    <property type="term" value="F:metal ion transmembrane transporter activity"/>
    <property type="evidence" value="ECO:0007669"/>
    <property type="project" value="InterPro"/>
</dbReference>
<evidence type="ECO:0000313" key="8">
    <source>
        <dbReference type="Proteomes" id="UP000825890"/>
    </source>
</evidence>
<accession>A0A9P3F9C0</accession>
<protein>
    <submittedName>
        <fullName evidence="7">Uncharacterized protein</fullName>
    </submittedName>
</protein>
<proteinExistence type="predicted"/>
<evidence type="ECO:0000256" key="5">
    <source>
        <dbReference type="SAM" id="MobiDB-lite"/>
    </source>
</evidence>
<evidence type="ECO:0000256" key="2">
    <source>
        <dbReference type="ARBA" id="ARBA00022692"/>
    </source>
</evidence>
<keyword evidence="2 6" id="KW-0812">Transmembrane</keyword>
<gene>
    <name evidence="7" type="ORF">CKM354_000248200</name>
</gene>
<feature type="transmembrane region" description="Helical" evidence="6">
    <location>
        <begin position="583"/>
        <end position="602"/>
    </location>
</feature>
<evidence type="ECO:0000256" key="4">
    <source>
        <dbReference type="ARBA" id="ARBA00023136"/>
    </source>
</evidence>
<name>A0A9P3F9C0_9PEZI</name>
<feature type="compositionally biased region" description="Basic and acidic residues" evidence="5">
    <location>
        <begin position="617"/>
        <end position="627"/>
    </location>
</feature>
<dbReference type="Proteomes" id="UP000825890">
    <property type="component" value="Unassembled WGS sequence"/>
</dbReference>
<sequence length="672" mass="75012">MSSAAVTEAGAGASWIGNTPDADTGTRLSQTGPAADNVRTDAEPSGRPEELDREAAKDAIKRAMLPAVKERLQLLPTAVLQIGDNILVHFSEDVTLTYQQHKIEWPFTVAQLLSLARPIVESRRQAERRYRDRLRQDCDDLYQDAWTTRIAPPGSLNERYERWLDATEPTTSLFRDAGLADISWMPQLLLPNGQVHLFANVYNTDSLRSTDCGAFVMWDVGLRLMCGIGPHFNIPPGFFIDHVCSKLPQVQRLRRRAGNDPRYKTFEHWCHAVGILLEDADGTATVVFDLVPPGSPVEPQYELRLSCLEIRDSFFAVALRLPPTSWSGAVPPFTVRLPFRKRGGRLLSSQIHGFFADTWVSHRLSELLKSSSRVNMEDVLLWLLAVWLYEREIPHVLLDLQELDSQTAWRPTRADLISIMRGRASVARLRQNLASTKEAVTAWGLCGAYQNATNNRKKKVIGRDGRSLRPRQLPADSVEDEYALLDKIAAELMPTLNDNIQIMIAAIGLEQSEAAFRISQNALDIAANSQHDTELSRQSGERATMLALLAAIYLPLTLATGIFGMNIRNISGEDKGPDWRPVAYTAAGFLFVSLIFVVVFWYRAKEKDDGNAQADPEAQKGQEELGQKEGFGQTFGDRKFRSEGQKGAGGKKWSLSRSAFKKGKEKGKNKQT</sequence>
<dbReference type="InterPro" id="IPR045863">
    <property type="entry name" value="CorA_TM1_TM2"/>
</dbReference>
<dbReference type="InterPro" id="IPR002523">
    <property type="entry name" value="MgTranspt_CorA/ZnTranspt_ZntB"/>
</dbReference>
<dbReference type="AlphaFoldDB" id="A0A9P3F9C0"/>
<dbReference type="GeneID" id="68288057"/>
<dbReference type="Pfam" id="PF01544">
    <property type="entry name" value="CorA"/>
    <property type="match status" value="1"/>
</dbReference>
<dbReference type="OrthoDB" id="3231000at2759"/>
<keyword evidence="3 6" id="KW-1133">Transmembrane helix</keyword>
<feature type="transmembrane region" description="Helical" evidence="6">
    <location>
        <begin position="543"/>
        <end position="563"/>
    </location>
</feature>
<dbReference type="Gene3D" id="1.20.58.340">
    <property type="entry name" value="Magnesium transport protein CorA, transmembrane region"/>
    <property type="match status" value="1"/>
</dbReference>
<feature type="region of interest" description="Disordered" evidence="5">
    <location>
        <begin position="610"/>
        <end position="672"/>
    </location>
</feature>
<feature type="region of interest" description="Disordered" evidence="5">
    <location>
        <begin position="1"/>
        <end position="53"/>
    </location>
</feature>
<keyword evidence="4 6" id="KW-0472">Membrane</keyword>
<comment type="subcellular location">
    <subcellularLocation>
        <location evidence="1">Membrane</location>
        <topology evidence="1">Multi-pass membrane protein</topology>
    </subcellularLocation>
</comment>
<dbReference type="RefSeq" id="XP_044653578.1">
    <property type="nucleotide sequence ID" value="XM_044797643.1"/>
</dbReference>
<feature type="compositionally biased region" description="Basic and acidic residues" evidence="5">
    <location>
        <begin position="38"/>
        <end position="53"/>
    </location>
</feature>
<evidence type="ECO:0000256" key="3">
    <source>
        <dbReference type="ARBA" id="ARBA00022989"/>
    </source>
</evidence>
<dbReference type="SUPFAM" id="SSF144083">
    <property type="entry name" value="Magnesium transport protein CorA, transmembrane region"/>
    <property type="match status" value="1"/>
</dbReference>
<dbReference type="EMBL" id="BOLY01000002">
    <property type="protein sequence ID" value="GIZ39091.1"/>
    <property type="molecule type" value="Genomic_DNA"/>
</dbReference>
<dbReference type="GO" id="GO:0016020">
    <property type="term" value="C:membrane"/>
    <property type="evidence" value="ECO:0007669"/>
    <property type="project" value="UniProtKB-SubCell"/>
</dbReference>
<organism evidence="7 8">
    <name type="scientific">Cercospora kikuchii</name>
    <dbReference type="NCBI Taxonomy" id="84275"/>
    <lineage>
        <taxon>Eukaryota</taxon>
        <taxon>Fungi</taxon>
        <taxon>Dikarya</taxon>
        <taxon>Ascomycota</taxon>
        <taxon>Pezizomycotina</taxon>
        <taxon>Dothideomycetes</taxon>
        <taxon>Dothideomycetidae</taxon>
        <taxon>Mycosphaerellales</taxon>
        <taxon>Mycosphaerellaceae</taxon>
        <taxon>Cercospora</taxon>
    </lineage>
</organism>
<keyword evidence="8" id="KW-1185">Reference proteome</keyword>
<evidence type="ECO:0000313" key="7">
    <source>
        <dbReference type="EMBL" id="GIZ39091.1"/>
    </source>
</evidence>
<comment type="caution">
    <text evidence="7">The sequence shown here is derived from an EMBL/GenBank/DDBJ whole genome shotgun (WGS) entry which is preliminary data.</text>
</comment>